<keyword evidence="3" id="KW-1185">Reference proteome</keyword>
<dbReference type="Proteomes" id="UP000747542">
    <property type="component" value="Unassembled WGS sequence"/>
</dbReference>
<evidence type="ECO:0000313" key="2">
    <source>
        <dbReference type="EMBL" id="KAG7174660.1"/>
    </source>
</evidence>
<dbReference type="SUPFAM" id="SSF88713">
    <property type="entry name" value="Glycoside hydrolase/deacetylase"/>
    <property type="match status" value="2"/>
</dbReference>
<dbReference type="Pfam" id="PF01522">
    <property type="entry name" value="Polysacc_deac_1"/>
    <property type="match status" value="1"/>
</dbReference>
<dbReference type="GO" id="GO:0016810">
    <property type="term" value="F:hydrolase activity, acting on carbon-nitrogen (but not peptide) bonds"/>
    <property type="evidence" value="ECO:0007669"/>
    <property type="project" value="InterPro"/>
</dbReference>
<protein>
    <submittedName>
        <fullName evidence="2">Putative Polysaccharide deacetylase-containing protein</fullName>
    </submittedName>
</protein>
<accession>A0A8J5THU6</accession>
<dbReference type="GO" id="GO:0005975">
    <property type="term" value="P:carbohydrate metabolic process"/>
    <property type="evidence" value="ECO:0007669"/>
    <property type="project" value="InterPro"/>
</dbReference>
<feature type="domain" description="NodB homology" evidence="1">
    <location>
        <begin position="5"/>
        <end position="120"/>
    </location>
</feature>
<organism evidence="2 3">
    <name type="scientific">Homarus americanus</name>
    <name type="common">American lobster</name>
    <dbReference type="NCBI Taxonomy" id="6706"/>
    <lineage>
        <taxon>Eukaryota</taxon>
        <taxon>Metazoa</taxon>
        <taxon>Ecdysozoa</taxon>
        <taxon>Arthropoda</taxon>
        <taxon>Crustacea</taxon>
        <taxon>Multicrustacea</taxon>
        <taxon>Malacostraca</taxon>
        <taxon>Eumalacostraca</taxon>
        <taxon>Eucarida</taxon>
        <taxon>Decapoda</taxon>
        <taxon>Pleocyemata</taxon>
        <taxon>Astacidea</taxon>
        <taxon>Nephropoidea</taxon>
        <taxon>Nephropidae</taxon>
        <taxon>Homarus</taxon>
    </lineage>
</organism>
<dbReference type="AlphaFoldDB" id="A0A8J5THU6"/>
<dbReference type="PANTHER" id="PTHR45985">
    <property type="match status" value="1"/>
</dbReference>
<feature type="non-terminal residue" evidence="2">
    <location>
        <position position="1"/>
    </location>
</feature>
<gene>
    <name evidence="2" type="ORF">Hamer_G015795</name>
</gene>
<comment type="caution">
    <text evidence="2">The sequence shown here is derived from an EMBL/GenBank/DDBJ whole genome shotgun (WGS) entry which is preliminary data.</text>
</comment>
<reference evidence="2" key="1">
    <citation type="journal article" date="2021" name="Sci. Adv.">
        <title>The American lobster genome reveals insights on longevity, neural, and immune adaptations.</title>
        <authorList>
            <person name="Polinski J.M."/>
            <person name="Zimin A.V."/>
            <person name="Clark K.F."/>
            <person name="Kohn A.B."/>
            <person name="Sadowski N."/>
            <person name="Timp W."/>
            <person name="Ptitsyn A."/>
            <person name="Khanna P."/>
            <person name="Romanova D.Y."/>
            <person name="Williams P."/>
            <person name="Greenwood S.J."/>
            <person name="Moroz L.L."/>
            <person name="Walt D.R."/>
            <person name="Bodnar A.G."/>
        </authorList>
    </citation>
    <scope>NUCLEOTIDE SEQUENCE</scope>
    <source>
        <strain evidence="2">GMGI-L3</strain>
    </source>
</reference>
<dbReference type="InterPro" id="IPR011330">
    <property type="entry name" value="Glyco_hydro/deAcase_b/a-brl"/>
</dbReference>
<proteinExistence type="predicted"/>
<evidence type="ECO:0000259" key="1">
    <source>
        <dbReference type="Pfam" id="PF01522"/>
    </source>
</evidence>
<dbReference type="EMBL" id="JAHLQT010007499">
    <property type="protein sequence ID" value="KAG7174660.1"/>
    <property type="molecule type" value="Genomic_DNA"/>
</dbReference>
<dbReference type="InterPro" id="IPR002509">
    <property type="entry name" value="NODB_dom"/>
</dbReference>
<dbReference type="PANTHER" id="PTHR45985:SF6">
    <property type="entry name" value="FI03450P"/>
    <property type="match status" value="1"/>
</dbReference>
<sequence length="453" mass="52448">MQTTTVPQMVTITFDDAINNNNMDLYQLIFDQRLNPNQCSIKSTFFVSHKYTNYSAVQEMHRLGHEIAVHSISHSNNETYWSNAGQDEWEREMGGARVVIERFANITDNSVIGVRAPYLRVGGNNQFKMMEQNTFLYDSTISAPLEKTPLWPYTLYYRMPHACHGNNQNCPTRSFAVHSDNETYWSTTSEDMWEQEIAGGRIAIESFANITDNSVIGVRAPFMRVGGNNQFRMMEKNTFLYDSTIVSPMQNPPLWPYTLYYRMPHACHGNNQNCPTRSFAVWEMVMNEMDRREEPTLEEELPGCAMVDSCFSSKPTANQFYNFLQNNFDRHYLTNRAPLGLYFQSAFLKNNPEILDAFLIWLDDTLASNKDVYFVTMTQVIQWMQDPRPTSQLVNYEPWREKCDPQGPPFCYGGTNCELSSDELPGQTVRLNTCMRCPNKYPWLKDPRGDGFF</sequence>
<dbReference type="Gene3D" id="3.20.20.370">
    <property type="entry name" value="Glycoside hydrolase/deacetylase"/>
    <property type="match status" value="2"/>
</dbReference>
<dbReference type="InterPro" id="IPR052740">
    <property type="entry name" value="CE4"/>
</dbReference>
<evidence type="ECO:0000313" key="3">
    <source>
        <dbReference type="Proteomes" id="UP000747542"/>
    </source>
</evidence>
<name>A0A8J5THU6_HOMAM</name>